<dbReference type="EMBL" id="MU006708">
    <property type="protein sequence ID" value="KAF2630013.1"/>
    <property type="molecule type" value="Genomic_DNA"/>
</dbReference>
<protein>
    <submittedName>
        <fullName evidence="1">Uncharacterized protein</fullName>
    </submittedName>
</protein>
<keyword evidence="2" id="KW-1185">Reference proteome</keyword>
<comment type="caution">
    <text evidence="1">The sequence shown here is derived from an EMBL/GenBank/DDBJ whole genome shotgun (WGS) entry which is preliminary data.</text>
</comment>
<accession>A0ACB6S7S6</accession>
<gene>
    <name evidence="1" type="ORF">BU25DRAFT_408611</name>
</gene>
<evidence type="ECO:0000313" key="2">
    <source>
        <dbReference type="Proteomes" id="UP000799754"/>
    </source>
</evidence>
<proteinExistence type="predicted"/>
<sequence>MNERAAPSDTCQAGVTVPYSDLFMPPRTLSTNPTACEGVYIVYREAWPTLAPQASQLILTTFHNYLSPSRVPEYHFTYPEMLQQRLHTAWVGTNMDIARQKLLHTVGEWVSMPGTVLYTNWVSVDLCYFYTGESMGISELAGKAWIEGPYFVDCSGSGAQ</sequence>
<reference evidence="1" key="1">
    <citation type="journal article" date="2020" name="Stud. Mycol.">
        <title>101 Dothideomycetes genomes: a test case for predicting lifestyles and emergence of pathogens.</title>
        <authorList>
            <person name="Haridas S."/>
            <person name="Albert R."/>
            <person name="Binder M."/>
            <person name="Bloem J."/>
            <person name="Labutti K."/>
            <person name="Salamov A."/>
            <person name="Andreopoulos B."/>
            <person name="Baker S."/>
            <person name="Barry K."/>
            <person name="Bills G."/>
            <person name="Bluhm B."/>
            <person name="Cannon C."/>
            <person name="Castanera R."/>
            <person name="Culley D."/>
            <person name="Daum C."/>
            <person name="Ezra D."/>
            <person name="Gonzalez J."/>
            <person name="Henrissat B."/>
            <person name="Kuo A."/>
            <person name="Liang C."/>
            <person name="Lipzen A."/>
            <person name="Lutzoni F."/>
            <person name="Magnuson J."/>
            <person name="Mondo S."/>
            <person name="Nolan M."/>
            <person name="Ohm R."/>
            <person name="Pangilinan J."/>
            <person name="Park H.-J."/>
            <person name="Ramirez L."/>
            <person name="Alfaro M."/>
            <person name="Sun H."/>
            <person name="Tritt A."/>
            <person name="Yoshinaga Y."/>
            <person name="Zwiers L.-H."/>
            <person name="Turgeon B."/>
            <person name="Goodwin S."/>
            <person name="Spatafora J."/>
            <person name="Crous P."/>
            <person name="Grigoriev I."/>
        </authorList>
    </citation>
    <scope>NUCLEOTIDE SEQUENCE</scope>
    <source>
        <strain evidence="1">CBS 525.71</strain>
    </source>
</reference>
<evidence type="ECO:0000313" key="1">
    <source>
        <dbReference type="EMBL" id="KAF2630013.1"/>
    </source>
</evidence>
<dbReference type="Proteomes" id="UP000799754">
    <property type="component" value="Unassembled WGS sequence"/>
</dbReference>
<name>A0ACB6S7S6_9PLEO</name>
<organism evidence="1 2">
    <name type="scientific">Macroventuria anomochaeta</name>
    <dbReference type="NCBI Taxonomy" id="301207"/>
    <lineage>
        <taxon>Eukaryota</taxon>
        <taxon>Fungi</taxon>
        <taxon>Dikarya</taxon>
        <taxon>Ascomycota</taxon>
        <taxon>Pezizomycotina</taxon>
        <taxon>Dothideomycetes</taxon>
        <taxon>Pleosporomycetidae</taxon>
        <taxon>Pleosporales</taxon>
        <taxon>Pleosporineae</taxon>
        <taxon>Didymellaceae</taxon>
        <taxon>Macroventuria</taxon>
    </lineage>
</organism>